<comment type="caution">
    <text evidence="2">The sequence shown here is derived from an EMBL/GenBank/DDBJ whole genome shotgun (WGS) entry which is preliminary data.</text>
</comment>
<gene>
    <name evidence="2" type="ORF">DL762_001058</name>
</gene>
<organism evidence="2 3">
    <name type="scientific">Monosporascus cannonballus</name>
    <dbReference type="NCBI Taxonomy" id="155416"/>
    <lineage>
        <taxon>Eukaryota</taxon>
        <taxon>Fungi</taxon>
        <taxon>Dikarya</taxon>
        <taxon>Ascomycota</taxon>
        <taxon>Pezizomycotina</taxon>
        <taxon>Sordariomycetes</taxon>
        <taxon>Xylariomycetidae</taxon>
        <taxon>Xylariales</taxon>
        <taxon>Xylariales incertae sedis</taxon>
        <taxon>Monosporascus</taxon>
    </lineage>
</organism>
<dbReference type="Proteomes" id="UP000294003">
    <property type="component" value="Unassembled WGS sequence"/>
</dbReference>
<evidence type="ECO:0000256" key="1">
    <source>
        <dbReference type="SAM" id="MobiDB-lite"/>
    </source>
</evidence>
<feature type="region of interest" description="Disordered" evidence="1">
    <location>
        <begin position="1"/>
        <end position="93"/>
    </location>
</feature>
<protein>
    <recommendedName>
        <fullName evidence="4">Gamma-glutamylcyclotransferase AIG2-like domain-containing protein</fullName>
    </recommendedName>
</protein>
<evidence type="ECO:0000313" key="3">
    <source>
        <dbReference type="Proteomes" id="UP000294003"/>
    </source>
</evidence>
<feature type="compositionally biased region" description="Basic and acidic residues" evidence="1">
    <location>
        <begin position="144"/>
        <end position="153"/>
    </location>
</feature>
<proteinExistence type="predicted"/>
<reference evidence="2 3" key="1">
    <citation type="submission" date="2018-06" db="EMBL/GenBank/DDBJ databases">
        <title>Complete Genomes of Monosporascus.</title>
        <authorList>
            <person name="Robinson A.J."/>
            <person name="Natvig D.O."/>
        </authorList>
    </citation>
    <scope>NUCLEOTIDE SEQUENCE [LARGE SCALE GENOMIC DNA]</scope>
    <source>
        <strain evidence="2 3">CBS 609.92</strain>
    </source>
</reference>
<sequence length="242" mass="25639">MADHSYNKHPTPSNDANHNHAPAAYPAEMRTCQAGSVAAESSSRVGGCPAETRDYPGSSGKDGPAVPLGVPSPCESSTDHTESVSDGASIASDTTTTTAAAPIYCPTKRSGEFLARVVRSISPSPRETRPDKGSGTPEALWGGKGDDGRGRGREKVVVPEAGDDGVYFFAYGRYFDRDQMEKALPEAAHVGLAKVSGYRWLLCGPRRDGKSRFLSARVQDTAMPSKHVTSPPTSLSPPFYIP</sequence>
<accession>A0ABY0HKV2</accession>
<feature type="region of interest" description="Disordered" evidence="1">
    <location>
        <begin position="120"/>
        <end position="153"/>
    </location>
</feature>
<dbReference type="EMBL" id="QJNS01000017">
    <property type="protein sequence ID" value="RYO93620.1"/>
    <property type="molecule type" value="Genomic_DNA"/>
</dbReference>
<evidence type="ECO:0008006" key="4">
    <source>
        <dbReference type="Google" id="ProtNLM"/>
    </source>
</evidence>
<keyword evidence="3" id="KW-1185">Reference proteome</keyword>
<dbReference type="Gene3D" id="3.10.490.10">
    <property type="entry name" value="Gamma-glutamyl cyclotransferase-like"/>
    <property type="match status" value="1"/>
</dbReference>
<evidence type="ECO:0000313" key="2">
    <source>
        <dbReference type="EMBL" id="RYO93620.1"/>
    </source>
</evidence>
<name>A0ABY0HKV2_9PEZI</name>